<evidence type="ECO:0000313" key="3">
    <source>
        <dbReference type="EMBL" id="QMW01746.1"/>
    </source>
</evidence>
<dbReference type="InterPro" id="IPR053148">
    <property type="entry name" value="PD-DEXK-like_domain"/>
</dbReference>
<dbReference type="PANTHER" id="PTHR30547">
    <property type="entry name" value="UNCHARACTERIZED PROTEIN YHCG-RELATED"/>
    <property type="match status" value="1"/>
</dbReference>
<proteinExistence type="predicted"/>
<evidence type="ECO:0000259" key="2">
    <source>
        <dbReference type="Pfam" id="PF17761"/>
    </source>
</evidence>
<dbReference type="InterPro" id="IPR009362">
    <property type="entry name" value="YhcG_C"/>
</dbReference>
<name>A0A7G5GSA4_9BACT</name>
<dbReference type="AlphaFoldDB" id="A0A7G5GSA4"/>
<dbReference type="GO" id="GO:0003676">
    <property type="term" value="F:nucleic acid binding"/>
    <property type="evidence" value="ECO:0007669"/>
    <property type="project" value="InterPro"/>
</dbReference>
<protein>
    <submittedName>
        <fullName evidence="3">DUF1016 domain-containing protein</fullName>
    </submittedName>
</protein>
<keyword evidence="4" id="KW-1185">Reference proteome</keyword>
<feature type="domain" description="YhcG N-terminal" evidence="2">
    <location>
        <begin position="12"/>
        <end position="147"/>
    </location>
</feature>
<dbReference type="PANTHER" id="PTHR30547:SF5">
    <property type="entry name" value="NUCLEASE YHCG-RELATED"/>
    <property type="match status" value="1"/>
</dbReference>
<evidence type="ECO:0000313" key="4">
    <source>
        <dbReference type="Proteomes" id="UP000515369"/>
    </source>
</evidence>
<dbReference type="InterPro" id="IPR011856">
    <property type="entry name" value="tRNA_endonuc-like_dom_sf"/>
</dbReference>
<reference evidence="3 4" key="1">
    <citation type="submission" date="2020-07" db="EMBL/GenBank/DDBJ databases">
        <title>Spirosoma foliorum sp. nov., isolated from the leaves on the Nejang mountain Korea, Republic of.</title>
        <authorList>
            <person name="Ho H."/>
            <person name="Lee Y.-J."/>
            <person name="Nurcahyanto D.-A."/>
            <person name="Kim S.-G."/>
        </authorList>
    </citation>
    <scope>NUCLEOTIDE SEQUENCE [LARGE SCALE GENOMIC DNA]</scope>
    <source>
        <strain evidence="3 4">PL0136</strain>
    </source>
</reference>
<dbReference type="KEGG" id="sfol:H3H32_27935"/>
<dbReference type="Proteomes" id="UP000515369">
    <property type="component" value="Chromosome"/>
</dbReference>
<gene>
    <name evidence="3" type="ORF">H3H32_27935</name>
</gene>
<dbReference type="EMBL" id="CP059732">
    <property type="protein sequence ID" value="QMW01746.1"/>
    <property type="molecule type" value="Genomic_DNA"/>
</dbReference>
<dbReference type="InterPro" id="IPR041527">
    <property type="entry name" value="YhcG_N"/>
</dbReference>
<accession>A0A7G5GSA4</accession>
<dbReference type="Pfam" id="PF06250">
    <property type="entry name" value="YhcG_C"/>
    <property type="match status" value="1"/>
</dbReference>
<dbReference type="RefSeq" id="WP_182459024.1">
    <property type="nucleotide sequence ID" value="NZ_CP059732.1"/>
</dbReference>
<dbReference type="Gene3D" id="3.40.1350.10">
    <property type="match status" value="1"/>
</dbReference>
<dbReference type="Pfam" id="PF17761">
    <property type="entry name" value="DUF1016_N"/>
    <property type="match status" value="1"/>
</dbReference>
<organism evidence="3 4">
    <name type="scientific">Spirosoma foliorum</name>
    <dbReference type="NCBI Taxonomy" id="2710596"/>
    <lineage>
        <taxon>Bacteria</taxon>
        <taxon>Pseudomonadati</taxon>
        <taxon>Bacteroidota</taxon>
        <taxon>Cytophagia</taxon>
        <taxon>Cytophagales</taxon>
        <taxon>Cytophagaceae</taxon>
        <taxon>Spirosoma</taxon>
    </lineage>
</organism>
<sequence length="331" mass="38880">MSVTFVEQFDSVLDLIRQAQQRALRAVNAELVDLYWRIGQYVSDKIAQAEWGDATVQELANHLRKKEPTLRGFDRRNLYRMRQFYEAYKHDEFVSTVLTQIPWSHHLAIMSNSRDKKERLFYMQATIKEGYTFRELERQIKSGLYERTMLANKTLPSAVRALPQDVSGIFRDSYILEFLNVPDEPVYERDVQKGLIKQMKQFVMELGRDFLFVGEEFRLQVGMSDFYVDLLFFHRDLCCLIAIELKMGEFKPDYIGQINFYLEALDRDVRKAHENPSIGILLCKERDSEVVEYALSRSLSPTLVAEYQTKLPDKQLLQAKLHSFLENTTEL</sequence>
<evidence type="ECO:0000259" key="1">
    <source>
        <dbReference type="Pfam" id="PF06250"/>
    </source>
</evidence>
<feature type="domain" description="YhcG PDDEXK nuclease" evidence="1">
    <location>
        <begin position="169"/>
        <end position="321"/>
    </location>
</feature>